<dbReference type="GO" id="GO:0004571">
    <property type="term" value="F:mannosyl-oligosaccharide 1,2-alpha-mannosidase activity"/>
    <property type="evidence" value="ECO:0007669"/>
    <property type="project" value="InterPro"/>
</dbReference>
<dbReference type="PANTHER" id="PTHR45679">
    <property type="entry name" value="ER DEGRADATION-ENHANCING ALPHA-MANNOSIDASE-LIKE PROTEIN 2"/>
    <property type="match status" value="1"/>
</dbReference>
<dbReference type="GO" id="GO:0016020">
    <property type="term" value="C:membrane"/>
    <property type="evidence" value="ECO:0007669"/>
    <property type="project" value="InterPro"/>
</dbReference>
<keyword evidence="2" id="KW-1133">Transmembrane helix</keyword>
<dbReference type="GO" id="GO:0044322">
    <property type="term" value="C:endoplasmic reticulum quality control compartment"/>
    <property type="evidence" value="ECO:0007669"/>
    <property type="project" value="GOC"/>
</dbReference>
<organism evidence="3 4">
    <name type="scientific">Ceratitis capitata</name>
    <name type="common">Mediterranean fruit fly</name>
    <name type="synonym">Tephritis capitata</name>
    <dbReference type="NCBI Taxonomy" id="7213"/>
    <lineage>
        <taxon>Eukaryota</taxon>
        <taxon>Metazoa</taxon>
        <taxon>Ecdysozoa</taxon>
        <taxon>Arthropoda</taxon>
        <taxon>Hexapoda</taxon>
        <taxon>Insecta</taxon>
        <taxon>Pterygota</taxon>
        <taxon>Neoptera</taxon>
        <taxon>Endopterygota</taxon>
        <taxon>Diptera</taxon>
        <taxon>Brachycera</taxon>
        <taxon>Muscomorpha</taxon>
        <taxon>Tephritoidea</taxon>
        <taxon>Tephritidae</taxon>
        <taxon>Ceratitis</taxon>
        <taxon>Ceratitis</taxon>
    </lineage>
</organism>
<evidence type="ECO:0000256" key="2">
    <source>
        <dbReference type="SAM" id="Phobius"/>
    </source>
</evidence>
<dbReference type="InterPro" id="IPR012341">
    <property type="entry name" value="6hp_glycosidase-like_sf"/>
</dbReference>
<name>A0A811UFP9_CERCA</name>
<keyword evidence="2" id="KW-0812">Transmembrane</keyword>
<dbReference type="SUPFAM" id="SSF48225">
    <property type="entry name" value="Seven-hairpin glycosidases"/>
    <property type="match status" value="1"/>
</dbReference>
<evidence type="ECO:0000313" key="4">
    <source>
        <dbReference type="Proteomes" id="UP000606786"/>
    </source>
</evidence>
<reference evidence="3" key="1">
    <citation type="submission" date="2020-11" db="EMBL/GenBank/DDBJ databases">
        <authorList>
            <person name="Whitehead M."/>
        </authorList>
    </citation>
    <scope>NUCLEOTIDE SEQUENCE</scope>
    <source>
        <strain evidence="3">EGII</strain>
    </source>
</reference>
<evidence type="ECO:0000313" key="3">
    <source>
        <dbReference type="EMBL" id="CAD6997621.1"/>
    </source>
</evidence>
<protein>
    <submittedName>
        <fullName evidence="3">(Mediterranean fruit fly) hypothetical protein</fullName>
    </submittedName>
</protein>
<dbReference type="AlphaFoldDB" id="A0A811UFP9"/>
<gene>
    <name evidence="3" type="ORF">CCAP1982_LOCUS6257</name>
</gene>
<accession>A0A811UFP9</accession>
<dbReference type="PANTHER" id="PTHR45679:SF2">
    <property type="entry name" value="ER DEGRADATION-ENHANCING ALPHA-MANNOSIDASE-LIKE PROTEIN 3"/>
    <property type="match status" value="1"/>
</dbReference>
<feature type="transmembrane region" description="Helical" evidence="2">
    <location>
        <begin position="14"/>
        <end position="33"/>
    </location>
</feature>
<dbReference type="Gene3D" id="1.50.10.10">
    <property type="match status" value="1"/>
</dbReference>
<keyword evidence="2" id="KW-0472">Membrane</keyword>
<keyword evidence="1" id="KW-0325">Glycoprotein</keyword>
<dbReference type="InterPro" id="IPR036026">
    <property type="entry name" value="Seven-hairpin_glycosidases"/>
</dbReference>
<sequence>MASQSLVTLQHNNFLIGMFAFVIFASLVFSESLPTQNMSRKERTELRNEARDMFNHAYTAYMNNAYPADELMPLSCKGRYRGITPSRGDMDDILGKYELFVLCYPF</sequence>
<dbReference type="GO" id="GO:1904380">
    <property type="term" value="P:endoplasmic reticulum mannose trimming"/>
    <property type="evidence" value="ECO:0007669"/>
    <property type="project" value="InterPro"/>
</dbReference>
<dbReference type="InterPro" id="IPR044674">
    <property type="entry name" value="EDEM1/2/3"/>
</dbReference>
<dbReference type="OrthoDB" id="8118055at2759"/>
<keyword evidence="4" id="KW-1185">Reference proteome</keyword>
<dbReference type="EMBL" id="CAJHJT010000012">
    <property type="protein sequence ID" value="CAD6997621.1"/>
    <property type="molecule type" value="Genomic_DNA"/>
</dbReference>
<dbReference type="GO" id="GO:0005509">
    <property type="term" value="F:calcium ion binding"/>
    <property type="evidence" value="ECO:0007669"/>
    <property type="project" value="InterPro"/>
</dbReference>
<evidence type="ECO:0000256" key="1">
    <source>
        <dbReference type="ARBA" id="ARBA00023180"/>
    </source>
</evidence>
<dbReference type="GO" id="GO:0005975">
    <property type="term" value="P:carbohydrate metabolic process"/>
    <property type="evidence" value="ECO:0007669"/>
    <property type="project" value="InterPro"/>
</dbReference>
<dbReference type="Proteomes" id="UP000606786">
    <property type="component" value="Unassembled WGS sequence"/>
</dbReference>
<comment type="caution">
    <text evidence="3">The sequence shown here is derived from an EMBL/GenBank/DDBJ whole genome shotgun (WGS) entry which is preliminary data.</text>
</comment>
<proteinExistence type="predicted"/>